<evidence type="ECO:0000313" key="2">
    <source>
        <dbReference type="Proteomes" id="UP000092503"/>
    </source>
</evidence>
<dbReference type="AlphaFoldDB" id="A0A1C3NKP5"/>
<protein>
    <submittedName>
        <fullName evidence="1">Uncharacterized protein</fullName>
    </submittedName>
</protein>
<accession>A0A1C3NKP5</accession>
<sequence>MRPQDRRPDRRLFSAHVAPALPTRAHRTLRVSDTAGVAQDFRCYSLADDQQRRRRGGPTRRDVSPADAFARITHAADWPRGADVYCAQELAAQWESMRGASRLDWPHVRDIVEDAWLALDHIPEAAIHGAAH</sequence>
<gene>
    <name evidence="1" type="ORF">XBLMG947_1666</name>
</gene>
<dbReference type="Proteomes" id="UP000092503">
    <property type="component" value="Unassembled WGS sequence"/>
</dbReference>
<proteinExistence type="predicted"/>
<dbReference type="STRING" id="56449.XBLMG947_1666"/>
<organism evidence="1 2">
    <name type="scientific">Xanthomonas bromi</name>
    <dbReference type="NCBI Taxonomy" id="56449"/>
    <lineage>
        <taxon>Bacteria</taxon>
        <taxon>Pseudomonadati</taxon>
        <taxon>Pseudomonadota</taxon>
        <taxon>Gammaproteobacteria</taxon>
        <taxon>Lysobacterales</taxon>
        <taxon>Lysobacteraceae</taxon>
        <taxon>Xanthomonas</taxon>
    </lineage>
</organism>
<dbReference type="RefSeq" id="WP_065467649.1">
    <property type="nucleotide sequence ID" value="NZ_FLTX01000023.1"/>
</dbReference>
<dbReference type="EMBL" id="FLTX01000023">
    <property type="protein sequence ID" value="SBV50884.1"/>
    <property type="molecule type" value="Genomic_DNA"/>
</dbReference>
<reference evidence="1 2" key="1">
    <citation type="submission" date="2016-06" db="EMBL/GenBank/DDBJ databases">
        <authorList>
            <person name="Kjaerup R.B."/>
            <person name="Dalgaard T.S."/>
            <person name="Juul-Madsen H.R."/>
        </authorList>
    </citation>
    <scope>NUCLEOTIDE SEQUENCE [LARGE SCALE GENOMIC DNA]</scope>
    <source>
        <strain evidence="1">LMG947</strain>
    </source>
</reference>
<name>A0A1C3NKP5_9XANT</name>
<evidence type="ECO:0000313" key="1">
    <source>
        <dbReference type="EMBL" id="SBV50884.1"/>
    </source>
</evidence>